<protein>
    <recommendedName>
        <fullName evidence="2">UPF0235 protein SAMN05216241_103101</fullName>
    </recommendedName>
</protein>
<dbReference type="InterPro" id="IPR036591">
    <property type="entry name" value="YggU-like_sf"/>
</dbReference>
<dbReference type="RefSeq" id="WP_090019238.1">
    <property type="nucleotide sequence ID" value="NZ_FNCE01000003.1"/>
</dbReference>
<comment type="similarity">
    <text evidence="1 2">Belongs to the UPF0235 family.</text>
</comment>
<dbReference type="HAMAP" id="MF_00634">
    <property type="entry name" value="UPF0235"/>
    <property type="match status" value="1"/>
</dbReference>
<dbReference type="PANTHER" id="PTHR13420">
    <property type="entry name" value="UPF0235 PROTEIN C15ORF40"/>
    <property type="match status" value="1"/>
</dbReference>
<dbReference type="AlphaFoldDB" id="A0A1G7PW87"/>
<dbReference type="SMART" id="SM01152">
    <property type="entry name" value="DUF167"/>
    <property type="match status" value="1"/>
</dbReference>
<dbReference type="NCBIfam" id="TIGR00251">
    <property type="entry name" value="DUF167 family protein"/>
    <property type="match status" value="1"/>
</dbReference>
<dbReference type="Pfam" id="PF02594">
    <property type="entry name" value="DUF167"/>
    <property type="match status" value="1"/>
</dbReference>
<dbReference type="SUPFAM" id="SSF69786">
    <property type="entry name" value="YggU-like"/>
    <property type="match status" value="1"/>
</dbReference>
<dbReference type="STRING" id="1082479.SAMN05216241_103101"/>
<reference evidence="3 4" key="1">
    <citation type="submission" date="2016-10" db="EMBL/GenBank/DDBJ databases">
        <authorList>
            <person name="de Groot N.N."/>
        </authorList>
    </citation>
    <scope>NUCLEOTIDE SEQUENCE [LARGE SCALE GENOMIC DNA]</scope>
    <source>
        <strain evidence="3 4">DSM 25584</strain>
    </source>
</reference>
<evidence type="ECO:0000313" key="3">
    <source>
        <dbReference type="EMBL" id="SDF90501.1"/>
    </source>
</evidence>
<dbReference type="InterPro" id="IPR003746">
    <property type="entry name" value="DUF167"/>
</dbReference>
<sequence>MDGPWDQLADGLRLRVRAQPGAKADRIDGLHAHADGRPALKVRVRAPAQDGKANTALTAFLAKRWGLKKADVTLTAGQTGRDKTVHLRGDPAELAARLAADCE</sequence>
<evidence type="ECO:0000256" key="2">
    <source>
        <dbReference type="HAMAP-Rule" id="MF_00634"/>
    </source>
</evidence>
<evidence type="ECO:0000313" key="4">
    <source>
        <dbReference type="Proteomes" id="UP000199415"/>
    </source>
</evidence>
<proteinExistence type="inferred from homology"/>
<dbReference type="Proteomes" id="UP000199415">
    <property type="component" value="Unassembled WGS sequence"/>
</dbReference>
<dbReference type="OrthoDB" id="9801972at2"/>
<accession>A0A1G7PW87</accession>
<dbReference type="PANTHER" id="PTHR13420:SF7">
    <property type="entry name" value="UPF0235 PROTEIN C15ORF40"/>
    <property type="match status" value="1"/>
</dbReference>
<dbReference type="GO" id="GO:0005737">
    <property type="term" value="C:cytoplasm"/>
    <property type="evidence" value="ECO:0007669"/>
    <property type="project" value="TreeGrafter"/>
</dbReference>
<name>A0A1G7PW87_9PROT</name>
<dbReference type="EMBL" id="FNCE01000003">
    <property type="protein sequence ID" value="SDF90501.1"/>
    <property type="molecule type" value="Genomic_DNA"/>
</dbReference>
<evidence type="ECO:0000256" key="1">
    <source>
        <dbReference type="ARBA" id="ARBA00010364"/>
    </source>
</evidence>
<gene>
    <name evidence="3" type="ORF">SAMN05216241_103101</name>
</gene>
<keyword evidence="4" id="KW-1185">Reference proteome</keyword>
<dbReference type="Gene3D" id="3.30.1200.10">
    <property type="entry name" value="YggU-like"/>
    <property type="match status" value="1"/>
</dbReference>
<organism evidence="3 4">
    <name type="scientific">Limimonas halophila</name>
    <dbReference type="NCBI Taxonomy" id="1082479"/>
    <lineage>
        <taxon>Bacteria</taxon>
        <taxon>Pseudomonadati</taxon>
        <taxon>Pseudomonadota</taxon>
        <taxon>Alphaproteobacteria</taxon>
        <taxon>Rhodospirillales</taxon>
        <taxon>Rhodovibrionaceae</taxon>
        <taxon>Limimonas</taxon>
    </lineage>
</organism>